<dbReference type="InterPro" id="IPR010357">
    <property type="entry name" value="TXNDC17_dom"/>
</dbReference>
<dbReference type="OMA" id="PWENDAV"/>
<dbReference type="PANTHER" id="PTHR12452">
    <property type="entry name" value="42-9-9 PROTEIN-RELATED"/>
    <property type="match status" value="1"/>
</dbReference>
<dbReference type="GO" id="GO:0047134">
    <property type="term" value="F:protein-disulfide reductase [NAD(P)H] activity"/>
    <property type="evidence" value="ECO:0000318"/>
    <property type="project" value="GO_Central"/>
</dbReference>
<dbReference type="EMBL" id="AYRZ02000007">
    <property type="protein sequence ID" value="PHT76400.1"/>
    <property type="molecule type" value="Genomic_DNA"/>
</dbReference>
<dbReference type="AlphaFoldDB" id="A0A2G2Z2Z9"/>
<evidence type="ECO:0000313" key="4">
    <source>
        <dbReference type="Proteomes" id="UP000222542"/>
    </source>
</evidence>
<evidence type="ECO:0000313" key="3">
    <source>
        <dbReference type="EMBL" id="PHT76400.1"/>
    </source>
</evidence>
<reference evidence="3 4" key="1">
    <citation type="journal article" date="2014" name="Nat. Genet.">
        <title>Genome sequence of the hot pepper provides insights into the evolution of pungency in Capsicum species.</title>
        <authorList>
            <person name="Kim S."/>
            <person name="Park M."/>
            <person name="Yeom S.I."/>
            <person name="Kim Y.M."/>
            <person name="Lee J.M."/>
            <person name="Lee H.A."/>
            <person name="Seo E."/>
            <person name="Choi J."/>
            <person name="Cheong K."/>
            <person name="Kim K.T."/>
            <person name="Jung K."/>
            <person name="Lee G.W."/>
            <person name="Oh S.K."/>
            <person name="Bae C."/>
            <person name="Kim S.B."/>
            <person name="Lee H.Y."/>
            <person name="Kim S.Y."/>
            <person name="Kim M.S."/>
            <person name="Kang B.C."/>
            <person name="Jo Y.D."/>
            <person name="Yang H.B."/>
            <person name="Jeong H.J."/>
            <person name="Kang W.H."/>
            <person name="Kwon J.K."/>
            <person name="Shin C."/>
            <person name="Lim J.Y."/>
            <person name="Park J.H."/>
            <person name="Huh J.H."/>
            <person name="Kim J.S."/>
            <person name="Kim B.D."/>
            <person name="Cohen O."/>
            <person name="Paran I."/>
            <person name="Suh M.C."/>
            <person name="Lee S.B."/>
            <person name="Kim Y.K."/>
            <person name="Shin Y."/>
            <person name="Noh S.J."/>
            <person name="Park J."/>
            <person name="Seo Y.S."/>
            <person name="Kwon S.Y."/>
            <person name="Kim H.A."/>
            <person name="Park J.M."/>
            <person name="Kim H.J."/>
            <person name="Choi S.B."/>
            <person name="Bosland P.W."/>
            <person name="Reeves G."/>
            <person name="Jo S.H."/>
            <person name="Lee B.W."/>
            <person name="Cho H.T."/>
            <person name="Choi H.S."/>
            <person name="Lee M.S."/>
            <person name="Yu Y."/>
            <person name="Do Choi Y."/>
            <person name="Park B.S."/>
            <person name="van Deynze A."/>
            <person name="Ashrafi H."/>
            <person name="Hill T."/>
            <person name="Kim W.T."/>
            <person name="Pai H.S."/>
            <person name="Ahn H.K."/>
            <person name="Yeam I."/>
            <person name="Giovannoni J.J."/>
            <person name="Rose J.K."/>
            <person name="Sorensen I."/>
            <person name="Lee S.J."/>
            <person name="Kim R.W."/>
            <person name="Choi I.Y."/>
            <person name="Choi B.S."/>
            <person name="Lim J.S."/>
            <person name="Lee Y.H."/>
            <person name="Choi D."/>
        </authorList>
    </citation>
    <scope>NUCLEOTIDE SEQUENCE [LARGE SCALE GENOMIC DNA]</scope>
    <source>
        <strain evidence="4">cv. CM334</strain>
    </source>
</reference>
<dbReference type="GO" id="GO:0005829">
    <property type="term" value="C:cytosol"/>
    <property type="evidence" value="ECO:0000318"/>
    <property type="project" value="GO_Central"/>
</dbReference>
<organism evidence="3 4">
    <name type="scientific">Capsicum annuum</name>
    <name type="common">Capsicum pepper</name>
    <dbReference type="NCBI Taxonomy" id="4072"/>
    <lineage>
        <taxon>Eukaryota</taxon>
        <taxon>Viridiplantae</taxon>
        <taxon>Streptophyta</taxon>
        <taxon>Embryophyta</taxon>
        <taxon>Tracheophyta</taxon>
        <taxon>Spermatophyta</taxon>
        <taxon>Magnoliopsida</taxon>
        <taxon>eudicotyledons</taxon>
        <taxon>Gunneridae</taxon>
        <taxon>Pentapetalae</taxon>
        <taxon>asterids</taxon>
        <taxon>lamiids</taxon>
        <taxon>Solanales</taxon>
        <taxon>Solanaceae</taxon>
        <taxon>Solanoideae</taxon>
        <taxon>Capsiceae</taxon>
        <taxon>Capsicum</taxon>
    </lineage>
</organism>
<comment type="similarity">
    <text evidence="1">Belongs to the thioredoxin family.</text>
</comment>
<dbReference type="InterPro" id="IPR045108">
    <property type="entry name" value="TXNDC17-like"/>
</dbReference>
<feature type="domain" description="Thioredoxin" evidence="2">
    <location>
        <begin position="4"/>
        <end position="57"/>
    </location>
</feature>
<dbReference type="Gramene" id="PHT76400">
    <property type="protein sequence ID" value="PHT76400"/>
    <property type="gene ID" value="T459_19922"/>
</dbReference>
<comment type="caution">
    <text evidence="3">The sequence shown here is derived from an EMBL/GenBank/DDBJ whole genome shotgun (WGS) entry which is preliminary data.</text>
</comment>
<dbReference type="Proteomes" id="UP000222542">
    <property type="component" value="Unassembled WGS sequence"/>
</dbReference>
<dbReference type="PANTHER" id="PTHR12452:SF0">
    <property type="entry name" value="THIOREDOXIN DOMAIN-CONTAINING PROTEIN 17"/>
    <property type="match status" value="1"/>
</dbReference>
<dbReference type="Pfam" id="PF06110">
    <property type="entry name" value="TXD17-like_Trx"/>
    <property type="match status" value="1"/>
</dbReference>
<gene>
    <name evidence="3" type="ORF">T459_19922</name>
</gene>
<evidence type="ECO:0000259" key="2">
    <source>
        <dbReference type="Pfam" id="PF06110"/>
    </source>
</evidence>
<protein>
    <submittedName>
        <fullName evidence="3">Thioredoxin-like protein Clot</fullName>
    </submittedName>
</protein>
<reference evidence="3 4" key="2">
    <citation type="journal article" date="2017" name="Genome Biol.">
        <title>New reference genome sequences of hot pepper reveal the massive evolution of plant disease-resistance genes by retroduplication.</title>
        <authorList>
            <person name="Kim S."/>
            <person name="Park J."/>
            <person name="Yeom S.I."/>
            <person name="Kim Y.M."/>
            <person name="Seo E."/>
            <person name="Kim K.T."/>
            <person name="Kim M.S."/>
            <person name="Lee J.M."/>
            <person name="Cheong K."/>
            <person name="Shin H.S."/>
            <person name="Kim S.B."/>
            <person name="Han K."/>
            <person name="Lee J."/>
            <person name="Park M."/>
            <person name="Lee H.A."/>
            <person name="Lee H.Y."/>
            <person name="Lee Y."/>
            <person name="Oh S."/>
            <person name="Lee J.H."/>
            <person name="Choi E."/>
            <person name="Choi E."/>
            <person name="Lee S.E."/>
            <person name="Jeon J."/>
            <person name="Kim H."/>
            <person name="Choi G."/>
            <person name="Song H."/>
            <person name="Lee J."/>
            <person name="Lee S.C."/>
            <person name="Kwon J.K."/>
            <person name="Lee H.Y."/>
            <person name="Koo N."/>
            <person name="Hong Y."/>
            <person name="Kim R.W."/>
            <person name="Kang W.H."/>
            <person name="Huh J.H."/>
            <person name="Kang B.C."/>
            <person name="Yang T.J."/>
            <person name="Lee Y.H."/>
            <person name="Bennetzen J.L."/>
            <person name="Choi D."/>
        </authorList>
    </citation>
    <scope>NUCLEOTIDE SEQUENCE [LARGE SCALE GENOMIC DNA]</scope>
    <source>
        <strain evidence="4">cv. CM334</strain>
    </source>
</reference>
<dbReference type="STRING" id="4072.A0A2G2Z2Z9"/>
<accession>A0A2G2Z2Z9</accession>
<keyword evidence="4" id="KW-1185">Reference proteome</keyword>
<name>A0A2G2Z2Z9_CAPAN</name>
<dbReference type="Gene3D" id="3.40.30.10">
    <property type="entry name" value="Glutaredoxin"/>
    <property type="match status" value="1"/>
</dbReference>
<evidence type="ECO:0000256" key="1">
    <source>
        <dbReference type="ARBA" id="ARBA00008987"/>
    </source>
</evidence>
<sequence length="58" mass="6996">MFIILMRVYVGHRRTWRTPRHPWRLDGSFNLKGIPTSIRWENDAIKGRLEDHEAHLKS</sequence>
<proteinExistence type="inferred from homology"/>